<feature type="signal peptide" evidence="2">
    <location>
        <begin position="1"/>
        <end position="19"/>
    </location>
</feature>
<dbReference type="Proteomes" id="UP001157961">
    <property type="component" value="Unassembled WGS sequence"/>
</dbReference>
<name>A0ABY1P9D7_9RHOB</name>
<evidence type="ECO:0000256" key="2">
    <source>
        <dbReference type="SAM" id="SignalP"/>
    </source>
</evidence>
<dbReference type="InterPro" id="IPR025738">
    <property type="entry name" value="BatD"/>
</dbReference>
<evidence type="ECO:0000313" key="3">
    <source>
        <dbReference type="EMBL" id="SMP28930.1"/>
    </source>
</evidence>
<protein>
    <submittedName>
        <fullName evidence="3">Oxygen tolerance</fullName>
    </submittedName>
</protein>
<evidence type="ECO:0000313" key="4">
    <source>
        <dbReference type="Proteomes" id="UP001157961"/>
    </source>
</evidence>
<keyword evidence="4" id="KW-1185">Reference proteome</keyword>
<dbReference type="PANTHER" id="PTHR40940:SF1">
    <property type="entry name" value="PROTEIN BATD"/>
    <property type="match status" value="1"/>
</dbReference>
<feature type="chain" id="PRO_5046878644" evidence="2">
    <location>
        <begin position="20"/>
        <end position="426"/>
    </location>
</feature>
<sequence>MRWFVVCVVWICSSVALWAQDSVPKLDVTFEENETVPGQPLTLRLTVLVPTFMPDPPMWPDFETPNLMVRLPSKASSPTSKSIGGETWSGISRRYQITPVVPGTFEIPAGEVTVRYRALEGSDVLEATLPVPSQTVTGVVPEGAEGLDPFVAAEKLTLMQTVEGETTGLDAGASFSRVLEVKIEGVSPMFLPSVTPEEGLAGLRAYPESPAVEETENRGVVSGSRLEKTVYVVEGGVEGALPEVRVQWFNLKTGKVEEATTEAIDVQADAQALAPSAEPLEAAKVARWGAALVGLLLVGAGFVRWGVPVLHRSWEKAQDRRLQSAGYTYGLLKKALQKRDLSPAKQTYLQWSQKVPLAGRETEDAVAQAFLQIGAARFGNGSAPEETQAWDRLKKLCHRKHRETRYRRDTKAPDLPPLNPVSRHQN</sequence>
<organism evidence="3 4">
    <name type="scientific">Shimia sagamensis</name>
    <dbReference type="NCBI Taxonomy" id="1566352"/>
    <lineage>
        <taxon>Bacteria</taxon>
        <taxon>Pseudomonadati</taxon>
        <taxon>Pseudomonadota</taxon>
        <taxon>Alphaproteobacteria</taxon>
        <taxon>Rhodobacterales</taxon>
        <taxon>Roseobacteraceae</taxon>
    </lineage>
</organism>
<reference evidence="3 4" key="1">
    <citation type="submission" date="2017-05" db="EMBL/GenBank/DDBJ databases">
        <authorList>
            <person name="Varghese N."/>
            <person name="Submissions S."/>
        </authorList>
    </citation>
    <scope>NUCLEOTIDE SEQUENCE [LARGE SCALE GENOMIC DNA]</scope>
    <source>
        <strain evidence="3 4">DSM 29734</strain>
    </source>
</reference>
<comment type="caution">
    <text evidence="3">The sequence shown here is derived from an EMBL/GenBank/DDBJ whole genome shotgun (WGS) entry which is preliminary data.</text>
</comment>
<gene>
    <name evidence="3" type="ORF">SAMN06265373_106114</name>
</gene>
<accession>A0ABY1P9D7</accession>
<evidence type="ECO:0000256" key="1">
    <source>
        <dbReference type="SAM" id="MobiDB-lite"/>
    </source>
</evidence>
<dbReference type="EMBL" id="FXTY01000006">
    <property type="protein sequence ID" value="SMP28930.1"/>
    <property type="molecule type" value="Genomic_DNA"/>
</dbReference>
<dbReference type="PANTHER" id="PTHR40940">
    <property type="entry name" value="PROTEIN BATD-RELATED"/>
    <property type="match status" value="1"/>
</dbReference>
<dbReference type="RefSeq" id="WP_283426964.1">
    <property type="nucleotide sequence ID" value="NZ_FXTY01000006.1"/>
</dbReference>
<proteinExistence type="predicted"/>
<keyword evidence="2" id="KW-0732">Signal</keyword>
<feature type="region of interest" description="Disordered" evidence="1">
    <location>
        <begin position="401"/>
        <end position="426"/>
    </location>
</feature>